<sequence>MHITVLSRTIILVLFLIFSFSCDAANSEQKNLEFILPKSFEQIYLAKFGLDFPKTLDILNRCIQYNDKQCLKAYNEVMEGKKTLQSVHSSDALETTLNIIEKACLSKDENLANFTCYGGIISLYFYNSPEQDAKILERIKIYPKKIKNMIFDNEFYWFYNRPNKDVWINAVSTMDVDWKNDTYKQYILSLFRKSIEEAKGETWVSR</sequence>
<dbReference type="RefSeq" id="WP_192394726.1">
    <property type="nucleotide sequence ID" value="NZ_CAJHIU010000002.1"/>
</dbReference>
<evidence type="ECO:0000313" key="2">
    <source>
        <dbReference type="EMBL" id="MBD9361975.1"/>
    </source>
</evidence>
<evidence type="ECO:0008006" key="4">
    <source>
        <dbReference type="Google" id="ProtNLM"/>
    </source>
</evidence>
<evidence type="ECO:0000256" key="1">
    <source>
        <dbReference type="SAM" id="SignalP"/>
    </source>
</evidence>
<organism evidence="2 3">
    <name type="scientific">Methylomonas fluvii</name>
    <dbReference type="NCBI Taxonomy" id="1854564"/>
    <lineage>
        <taxon>Bacteria</taxon>
        <taxon>Pseudomonadati</taxon>
        <taxon>Pseudomonadota</taxon>
        <taxon>Gammaproteobacteria</taxon>
        <taxon>Methylococcales</taxon>
        <taxon>Methylococcaceae</taxon>
        <taxon>Methylomonas</taxon>
    </lineage>
</organism>
<comment type="caution">
    <text evidence="2">The sequence shown here is derived from an EMBL/GenBank/DDBJ whole genome shotgun (WGS) entry which is preliminary data.</text>
</comment>
<proteinExistence type="predicted"/>
<reference evidence="2 3" key="1">
    <citation type="submission" date="2020-09" db="EMBL/GenBank/DDBJ databases">
        <title>Methylomonas albis sp. nov. and Methylomonas fluvii sp. nov.: Two cold-adapted methanotrophs from the River Elbe and an amended description of Methylovulum psychrotolerans strain Eb1.</title>
        <authorList>
            <person name="Bussmann I.K."/>
            <person name="Klings K.-W."/>
            <person name="Warnstedt J."/>
            <person name="Hoppert M."/>
            <person name="Saborowski A."/>
            <person name="Horn F."/>
            <person name="Liebner S."/>
        </authorList>
    </citation>
    <scope>NUCLEOTIDE SEQUENCE [LARGE SCALE GENOMIC DNA]</scope>
    <source>
        <strain evidence="2 3">EbB</strain>
    </source>
</reference>
<name>A0ABR9DG91_9GAMM</name>
<feature type="chain" id="PRO_5046697814" description="Lipoprotein" evidence="1">
    <location>
        <begin position="25"/>
        <end position="206"/>
    </location>
</feature>
<evidence type="ECO:0000313" key="3">
    <source>
        <dbReference type="Proteomes" id="UP000641152"/>
    </source>
</evidence>
<protein>
    <recommendedName>
        <fullName evidence="4">Lipoprotein</fullName>
    </recommendedName>
</protein>
<keyword evidence="1" id="KW-0732">Signal</keyword>
<accession>A0ABR9DG91</accession>
<dbReference type="EMBL" id="JACXST010000002">
    <property type="protein sequence ID" value="MBD9361975.1"/>
    <property type="molecule type" value="Genomic_DNA"/>
</dbReference>
<dbReference type="Proteomes" id="UP000641152">
    <property type="component" value="Unassembled WGS sequence"/>
</dbReference>
<gene>
    <name evidence="2" type="ORF">EBB_15910</name>
</gene>
<feature type="signal peptide" evidence="1">
    <location>
        <begin position="1"/>
        <end position="24"/>
    </location>
</feature>
<keyword evidence="3" id="KW-1185">Reference proteome</keyword>